<gene>
    <name evidence="1" type="ordered locus">HCH_04430</name>
</gene>
<sequence length="43" mass="4806">MSSLNPLIFSAVAEHNMSPLAMKDIAINAKAPRYLNRMLKYPS</sequence>
<proteinExistence type="predicted"/>
<keyword evidence="2" id="KW-1185">Reference proteome</keyword>
<dbReference type="KEGG" id="hch:HCH_04430"/>
<evidence type="ECO:0000313" key="2">
    <source>
        <dbReference type="Proteomes" id="UP000000238"/>
    </source>
</evidence>
<dbReference type="EMBL" id="CP000155">
    <property type="protein sequence ID" value="ABC31133.1"/>
    <property type="molecule type" value="Genomic_DNA"/>
</dbReference>
<evidence type="ECO:0000313" key="1">
    <source>
        <dbReference type="EMBL" id="ABC31133.1"/>
    </source>
</evidence>
<reference evidence="1 2" key="1">
    <citation type="journal article" date="2005" name="Nucleic Acids Res.">
        <title>Genomic blueprint of Hahella chejuensis, a marine microbe producing an algicidal agent.</title>
        <authorList>
            <person name="Jeong H."/>
            <person name="Yim J.H."/>
            <person name="Lee C."/>
            <person name="Choi S.-H."/>
            <person name="Park Y.K."/>
            <person name="Yoon S.H."/>
            <person name="Hur C.-G."/>
            <person name="Kang H.-Y."/>
            <person name="Kim D."/>
            <person name="Lee H.H."/>
            <person name="Park K.H."/>
            <person name="Park S.-H."/>
            <person name="Park H.-S."/>
            <person name="Lee H.K."/>
            <person name="Oh T.K."/>
            <person name="Kim J.F."/>
        </authorList>
    </citation>
    <scope>NUCLEOTIDE SEQUENCE [LARGE SCALE GENOMIC DNA]</scope>
    <source>
        <strain evidence="1 2">KCTC 2396</strain>
    </source>
</reference>
<dbReference type="AlphaFoldDB" id="Q2SDZ1"/>
<organism evidence="1 2">
    <name type="scientific">Hahella chejuensis (strain KCTC 2396)</name>
    <dbReference type="NCBI Taxonomy" id="349521"/>
    <lineage>
        <taxon>Bacteria</taxon>
        <taxon>Pseudomonadati</taxon>
        <taxon>Pseudomonadota</taxon>
        <taxon>Gammaproteobacteria</taxon>
        <taxon>Oceanospirillales</taxon>
        <taxon>Hahellaceae</taxon>
        <taxon>Hahella</taxon>
    </lineage>
</organism>
<protein>
    <submittedName>
        <fullName evidence="1">Uncharacterized protein</fullName>
    </submittedName>
</protein>
<accession>Q2SDZ1</accession>
<dbReference type="Proteomes" id="UP000000238">
    <property type="component" value="Chromosome"/>
</dbReference>
<name>Q2SDZ1_HAHCH</name>
<dbReference type="HOGENOM" id="CLU_3234330_0_0_6"/>